<protein>
    <submittedName>
        <fullName evidence="2">Uncharacterized protein</fullName>
    </submittedName>
</protein>
<evidence type="ECO:0000256" key="1">
    <source>
        <dbReference type="SAM" id="MobiDB-lite"/>
    </source>
</evidence>
<name>F9FFM8_FUSOF</name>
<reference evidence="2" key="1">
    <citation type="journal article" date="2012" name="Mol. Plant Microbe Interact.">
        <title>A highly conserved effector in Fusarium oxysporum is required for full virulence on Arabidopsis.</title>
        <authorList>
            <person name="Thatcher L.F."/>
            <person name="Gardiner D.M."/>
            <person name="Kazan K."/>
            <person name="Manners J."/>
        </authorList>
    </citation>
    <scope>NUCLEOTIDE SEQUENCE [LARGE SCALE GENOMIC DNA]</scope>
    <source>
        <strain evidence="2">Fo5176</strain>
    </source>
</reference>
<organism evidence="2">
    <name type="scientific">Fusarium oxysporum (strain Fo5176)</name>
    <name type="common">Fusarium vascular wilt</name>
    <dbReference type="NCBI Taxonomy" id="660025"/>
    <lineage>
        <taxon>Eukaryota</taxon>
        <taxon>Fungi</taxon>
        <taxon>Dikarya</taxon>
        <taxon>Ascomycota</taxon>
        <taxon>Pezizomycotina</taxon>
        <taxon>Sordariomycetes</taxon>
        <taxon>Hypocreomycetidae</taxon>
        <taxon>Hypocreales</taxon>
        <taxon>Nectriaceae</taxon>
        <taxon>Fusarium</taxon>
        <taxon>Fusarium oxysporum species complex</taxon>
    </lineage>
</organism>
<sequence>MECASQRNGNGVKAHQVTTQTQPTYQLKKRFFERKQRKNVAVVGNIARGGWDNNATVGEERVLNKRSKSWGTKPEAQ</sequence>
<gene>
    <name evidence="2" type="ORF">FOXB_05207</name>
</gene>
<feature type="region of interest" description="Disordered" evidence="1">
    <location>
        <begin position="1"/>
        <end position="21"/>
    </location>
</feature>
<proteinExistence type="predicted"/>
<comment type="caution">
    <text evidence="2">The sequence shown here is derived from an EMBL/GenBank/DDBJ whole genome shotgun (WGS) entry which is preliminary data.</text>
</comment>
<accession>F9FFM8</accession>
<evidence type="ECO:0000313" key="2">
    <source>
        <dbReference type="EMBL" id="EGU84250.1"/>
    </source>
</evidence>
<dbReference type="AlphaFoldDB" id="F9FFM8"/>
<dbReference type="EMBL" id="AFQF01001689">
    <property type="protein sequence ID" value="EGU84250.1"/>
    <property type="molecule type" value="Genomic_DNA"/>
</dbReference>